<evidence type="ECO:0000313" key="3">
    <source>
        <dbReference type="EMBL" id="MBD3915273.1"/>
    </source>
</evidence>
<dbReference type="PANTHER" id="PTHR35811:SF1">
    <property type="entry name" value="HTH OST-TYPE DOMAIN-CONTAINING PROTEIN"/>
    <property type="match status" value="1"/>
</dbReference>
<evidence type="ECO:0000259" key="2">
    <source>
        <dbReference type="PROSITE" id="PS51644"/>
    </source>
</evidence>
<dbReference type="PANTHER" id="PTHR35811">
    <property type="entry name" value="SLR1870 PROTEIN"/>
    <property type="match status" value="1"/>
</dbReference>
<dbReference type="CDD" id="cd10146">
    <property type="entry name" value="LabA_like_C"/>
    <property type="match status" value="1"/>
</dbReference>
<protein>
    <submittedName>
        <fullName evidence="3">NYN domain-containing protein</fullName>
    </submittedName>
</protein>
<gene>
    <name evidence="3" type="ORF">IEZ25_11670</name>
</gene>
<feature type="region of interest" description="Disordered" evidence="1">
    <location>
        <begin position="201"/>
        <end position="269"/>
    </location>
</feature>
<dbReference type="Pfam" id="PF01936">
    <property type="entry name" value="NYN"/>
    <property type="match status" value="1"/>
</dbReference>
<evidence type="ECO:0000256" key="1">
    <source>
        <dbReference type="SAM" id="MobiDB-lite"/>
    </source>
</evidence>
<dbReference type="RefSeq" id="WP_191199590.1">
    <property type="nucleotide sequence ID" value="NZ_BAAAPA010000005.1"/>
</dbReference>
<organism evidence="3 4">
    <name type="scientific">Nocardioides hwasunensis</name>
    <dbReference type="NCBI Taxonomy" id="397258"/>
    <lineage>
        <taxon>Bacteria</taxon>
        <taxon>Bacillati</taxon>
        <taxon>Actinomycetota</taxon>
        <taxon>Actinomycetes</taxon>
        <taxon>Propionibacteriales</taxon>
        <taxon>Nocardioidaceae</taxon>
        <taxon>Nocardioides</taxon>
    </lineage>
</organism>
<accession>A0ABR8MH86</accession>
<reference evidence="3 4" key="1">
    <citation type="submission" date="2020-09" db="EMBL/GenBank/DDBJ databases">
        <title>novel species in genus Nocardioides.</title>
        <authorList>
            <person name="Zhang G."/>
        </authorList>
    </citation>
    <scope>NUCLEOTIDE SEQUENCE [LARGE SCALE GENOMIC DNA]</scope>
    <source>
        <strain evidence="3 4">19197</strain>
    </source>
</reference>
<dbReference type="EMBL" id="JACXYY010000004">
    <property type="protein sequence ID" value="MBD3915273.1"/>
    <property type="molecule type" value="Genomic_DNA"/>
</dbReference>
<dbReference type="Proteomes" id="UP000649289">
    <property type="component" value="Unassembled WGS sequence"/>
</dbReference>
<dbReference type="Pfam" id="PF12872">
    <property type="entry name" value="OST-HTH"/>
    <property type="match status" value="1"/>
</dbReference>
<proteinExistence type="predicted"/>
<feature type="compositionally biased region" description="Acidic residues" evidence="1">
    <location>
        <begin position="148"/>
        <end position="157"/>
    </location>
</feature>
<name>A0ABR8MH86_9ACTN</name>
<feature type="compositionally biased region" description="Basic residues" evidence="1">
    <location>
        <begin position="260"/>
        <end position="269"/>
    </location>
</feature>
<dbReference type="Gene3D" id="3.30.420.610">
    <property type="entry name" value="LOTUS domain-like"/>
    <property type="match status" value="1"/>
</dbReference>
<dbReference type="Gene3D" id="3.40.50.1010">
    <property type="entry name" value="5'-nuclease"/>
    <property type="match status" value="1"/>
</dbReference>
<dbReference type="PROSITE" id="PS51644">
    <property type="entry name" value="HTH_OST"/>
    <property type="match status" value="1"/>
</dbReference>
<dbReference type="InterPro" id="IPR025605">
    <property type="entry name" value="OST-HTH/LOTUS_dom"/>
</dbReference>
<sequence length="269" mass="28708">METSGGADRIAVLIDADNTSHRYAEALLDEIAKYGNPTIKRAYGDWTNARLSGWSKELNARAIRGMHQGAFTSGKNSTDSALIIDAMDLLYDGNVEAFALVTSDSDFTSLALRLRESGKVVYGLGGAKTPASLQNACDKFIRLELLGDDDGEADPESDPGAGQEPAENADREPSHAPEINLQSALTKAVNAVADDDGWATPGAVGNHLRRTHPSLDPRTYGHRGLEALLRDQPFLESGGENGRTTVRVKGHGNAKQQKAPTKKAAAKKS</sequence>
<feature type="domain" description="HTH OST-type" evidence="2">
    <location>
        <begin position="177"/>
        <end position="261"/>
    </location>
</feature>
<dbReference type="CDD" id="cd11297">
    <property type="entry name" value="PIN_LabA-like_N_1"/>
    <property type="match status" value="1"/>
</dbReference>
<feature type="region of interest" description="Disordered" evidence="1">
    <location>
        <begin position="148"/>
        <end position="175"/>
    </location>
</feature>
<dbReference type="InterPro" id="IPR041966">
    <property type="entry name" value="LOTUS-like"/>
</dbReference>
<keyword evidence="4" id="KW-1185">Reference proteome</keyword>
<evidence type="ECO:0000313" key="4">
    <source>
        <dbReference type="Proteomes" id="UP000649289"/>
    </source>
</evidence>
<dbReference type="InterPro" id="IPR021139">
    <property type="entry name" value="NYN"/>
</dbReference>
<comment type="caution">
    <text evidence="3">The sequence shown here is derived from an EMBL/GenBank/DDBJ whole genome shotgun (WGS) entry which is preliminary data.</text>
</comment>